<feature type="transmembrane region" description="Helical" evidence="7">
    <location>
        <begin position="20"/>
        <end position="42"/>
    </location>
</feature>
<gene>
    <name evidence="10" type="ORF">FJY86_03495</name>
</gene>
<accession>A0A8T4C7T6</accession>
<dbReference type="Proteomes" id="UP000774699">
    <property type="component" value="Unassembled WGS sequence"/>
</dbReference>
<keyword evidence="5 7" id="KW-0472">Membrane</keyword>
<comment type="similarity">
    <text evidence="6">Belongs to the ABC-4 integral membrane protein family.</text>
</comment>
<dbReference type="AlphaFoldDB" id="A0A8T4C7T6"/>
<evidence type="ECO:0000256" key="1">
    <source>
        <dbReference type="ARBA" id="ARBA00004651"/>
    </source>
</evidence>
<dbReference type="GO" id="GO:0022857">
    <property type="term" value="F:transmembrane transporter activity"/>
    <property type="evidence" value="ECO:0007669"/>
    <property type="project" value="TreeGrafter"/>
</dbReference>
<evidence type="ECO:0000313" key="11">
    <source>
        <dbReference type="Proteomes" id="UP000774699"/>
    </source>
</evidence>
<dbReference type="PANTHER" id="PTHR30572:SF4">
    <property type="entry name" value="ABC TRANSPORTER PERMEASE YTRF"/>
    <property type="match status" value="1"/>
</dbReference>
<evidence type="ECO:0000313" key="10">
    <source>
        <dbReference type="EMBL" id="MBM3282377.1"/>
    </source>
</evidence>
<organism evidence="10 11">
    <name type="scientific">Candidatus Iainarchaeum sp</name>
    <dbReference type="NCBI Taxonomy" id="3101447"/>
    <lineage>
        <taxon>Archaea</taxon>
        <taxon>Candidatus Iainarchaeota</taxon>
        <taxon>Candidatus Iainarchaeia</taxon>
        <taxon>Candidatus Iainarchaeales</taxon>
        <taxon>Candidatus Iainarchaeaceae</taxon>
        <taxon>Candidatus Iainarchaeum</taxon>
    </lineage>
</organism>
<dbReference type="PANTHER" id="PTHR30572">
    <property type="entry name" value="MEMBRANE COMPONENT OF TRANSPORTER-RELATED"/>
    <property type="match status" value="1"/>
</dbReference>
<dbReference type="EMBL" id="VGJJ01000027">
    <property type="protein sequence ID" value="MBM3282377.1"/>
    <property type="molecule type" value="Genomic_DNA"/>
</dbReference>
<proteinExistence type="inferred from homology"/>
<sequence>MNPLLDAPAFALRNLTHQGFRSLLTLLGVIIGIAAIVTLFSLGAGLTNAVNEQFEQLGANTVYVMPSGLLSGSSGNASTNVKTLSSSLIDRIHNLSEVEEVISNVYSQGTVTVGHQNERIYILSISPDELQSYVNTGFLSLREGRLFSSRDTFTAILGNQLVDDRFEKDVRLGSKILIEGKSFSVVGVTAPAAEIAGDPASVNNSIFIPSKGFNQLFEETDPLFLIVKTNAVEEVPLAVEKITRLLDKEFGRDQKVFEAVTTEQLQEQVGALIGVIQIVLVGVASISLLVGGVGIANTMVMSVLERTNEIGVMKAVGATTHIVLAVFLLEAGFIGALGGLIGLIIGYSLAFLVGYVANSMNFALSIYFDPFVALFALLFALLVGMVAGFLPARRAARMDPVDALRA</sequence>
<evidence type="ECO:0000259" key="9">
    <source>
        <dbReference type="Pfam" id="PF12704"/>
    </source>
</evidence>
<dbReference type="InterPro" id="IPR003838">
    <property type="entry name" value="ABC3_permease_C"/>
</dbReference>
<dbReference type="Pfam" id="PF12704">
    <property type="entry name" value="MacB_PCD"/>
    <property type="match status" value="1"/>
</dbReference>
<feature type="transmembrane region" description="Helical" evidence="7">
    <location>
        <begin position="310"/>
        <end position="329"/>
    </location>
</feature>
<feature type="transmembrane region" description="Helical" evidence="7">
    <location>
        <begin position="336"/>
        <end position="358"/>
    </location>
</feature>
<keyword evidence="2" id="KW-1003">Cell membrane</keyword>
<comment type="subcellular location">
    <subcellularLocation>
        <location evidence="1">Cell membrane</location>
        <topology evidence="1">Multi-pass membrane protein</topology>
    </subcellularLocation>
</comment>
<evidence type="ECO:0000259" key="8">
    <source>
        <dbReference type="Pfam" id="PF02687"/>
    </source>
</evidence>
<name>A0A8T4C7T6_9ARCH</name>
<comment type="caution">
    <text evidence="10">The sequence shown here is derived from an EMBL/GenBank/DDBJ whole genome shotgun (WGS) entry which is preliminary data.</text>
</comment>
<evidence type="ECO:0000256" key="7">
    <source>
        <dbReference type="SAM" id="Phobius"/>
    </source>
</evidence>
<dbReference type="InterPro" id="IPR050250">
    <property type="entry name" value="Macrolide_Exporter_MacB"/>
</dbReference>
<dbReference type="GO" id="GO:0005886">
    <property type="term" value="C:plasma membrane"/>
    <property type="evidence" value="ECO:0007669"/>
    <property type="project" value="UniProtKB-SubCell"/>
</dbReference>
<dbReference type="Pfam" id="PF02687">
    <property type="entry name" value="FtsX"/>
    <property type="match status" value="1"/>
</dbReference>
<keyword evidence="3 7" id="KW-0812">Transmembrane</keyword>
<evidence type="ECO:0000256" key="3">
    <source>
        <dbReference type="ARBA" id="ARBA00022692"/>
    </source>
</evidence>
<protein>
    <submittedName>
        <fullName evidence="10">ABC transporter permease</fullName>
    </submittedName>
</protein>
<keyword evidence="4 7" id="KW-1133">Transmembrane helix</keyword>
<evidence type="ECO:0000256" key="6">
    <source>
        <dbReference type="ARBA" id="ARBA00038076"/>
    </source>
</evidence>
<feature type="domain" description="ABC3 transporter permease C-terminal" evidence="8">
    <location>
        <begin position="283"/>
        <end position="400"/>
    </location>
</feature>
<evidence type="ECO:0000256" key="5">
    <source>
        <dbReference type="ARBA" id="ARBA00023136"/>
    </source>
</evidence>
<feature type="transmembrane region" description="Helical" evidence="7">
    <location>
        <begin position="370"/>
        <end position="390"/>
    </location>
</feature>
<dbReference type="InterPro" id="IPR025857">
    <property type="entry name" value="MacB_PCD"/>
</dbReference>
<reference evidence="10" key="1">
    <citation type="submission" date="2019-03" db="EMBL/GenBank/DDBJ databases">
        <title>Lake Tanganyika Metagenome-Assembled Genomes (MAGs).</title>
        <authorList>
            <person name="Tran P."/>
        </authorList>
    </citation>
    <scope>NUCLEOTIDE SEQUENCE</scope>
    <source>
        <strain evidence="10">M_DeepCast_50m_m2_156</strain>
    </source>
</reference>
<feature type="domain" description="MacB-like periplasmic core" evidence="9">
    <location>
        <begin position="22"/>
        <end position="244"/>
    </location>
</feature>
<evidence type="ECO:0000256" key="2">
    <source>
        <dbReference type="ARBA" id="ARBA00022475"/>
    </source>
</evidence>
<feature type="transmembrane region" description="Helical" evidence="7">
    <location>
        <begin position="269"/>
        <end position="290"/>
    </location>
</feature>
<evidence type="ECO:0000256" key="4">
    <source>
        <dbReference type="ARBA" id="ARBA00022989"/>
    </source>
</evidence>